<dbReference type="PRINTS" id="PR00038">
    <property type="entry name" value="HTHLUXR"/>
</dbReference>
<dbReference type="GO" id="GO:0006355">
    <property type="term" value="P:regulation of DNA-templated transcription"/>
    <property type="evidence" value="ECO:0007669"/>
    <property type="project" value="InterPro"/>
</dbReference>
<organism evidence="6 7">
    <name type="scientific">Lutibacter flavus</name>
    <dbReference type="NCBI Taxonomy" id="691689"/>
    <lineage>
        <taxon>Bacteria</taxon>
        <taxon>Pseudomonadati</taxon>
        <taxon>Bacteroidota</taxon>
        <taxon>Flavobacteriia</taxon>
        <taxon>Flavobacteriales</taxon>
        <taxon>Flavobacteriaceae</taxon>
        <taxon>Lutibacter</taxon>
    </lineage>
</organism>
<dbReference type="Pfam" id="PF00072">
    <property type="entry name" value="Response_reg"/>
    <property type="match status" value="1"/>
</dbReference>
<keyword evidence="7" id="KW-1185">Reference proteome</keyword>
<keyword evidence="2" id="KW-0238">DNA-binding</keyword>
<accession>A0A238Z237</accession>
<sequence length="219" mass="24377">MKKIKVHIADDHQILIDGIYAVLSSEENIEVVGSSLNGEDVLKWFASNEADILILDINMPNVDGIEVLQSFIKIGFQQKTIVLSSYDDIKLIKEVLKIGAKGFLAKKCAGENIVEAINTVYGGKQYFSESIQDKLLSTFSKEVSSMEQTSQDGSFFSSLTPRETEVLRLIAQQFNTKEIGTELHISKNTVETHRKNLINKLKVKNVVGLAIYAVKNNIV</sequence>
<dbReference type="GO" id="GO:0003677">
    <property type="term" value="F:DNA binding"/>
    <property type="evidence" value="ECO:0007669"/>
    <property type="project" value="UniProtKB-KW"/>
</dbReference>
<dbReference type="SUPFAM" id="SSF46894">
    <property type="entry name" value="C-terminal effector domain of the bipartite response regulators"/>
    <property type="match status" value="1"/>
</dbReference>
<name>A0A238Z237_9FLAO</name>
<evidence type="ECO:0000259" key="4">
    <source>
        <dbReference type="PROSITE" id="PS50043"/>
    </source>
</evidence>
<dbReference type="InterPro" id="IPR011006">
    <property type="entry name" value="CheY-like_superfamily"/>
</dbReference>
<feature type="modified residue" description="4-aspartylphosphate" evidence="3">
    <location>
        <position position="56"/>
    </location>
</feature>
<dbReference type="CDD" id="cd17535">
    <property type="entry name" value="REC_NarL-like"/>
    <property type="match status" value="1"/>
</dbReference>
<dbReference type="PANTHER" id="PTHR43214:SF43">
    <property type="entry name" value="TWO-COMPONENT RESPONSE REGULATOR"/>
    <property type="match status" value="1"/>
</dbReference>
<evidence type="ECO:0000313" key="6">
    <source>
        <dbReference type="EMBL" id="SNR76904.1"/>
    </source>
</evidence>
<dbReference type="CDD" id="cd06170">
    <property type="entry name" value="LuxR_C_like"/>
    <property type="match status" value="1"/>
</dbReference>
<dbReference type="RefSeq" id="WP_317043613.1">
    <property type="nucleotide sequence ID" value="NZ_FZNX01000005.1"/>
</dbReference>
<feature type="domain" description="HTH luxR-type" evidence="4">
    <location>
        <begin position="152"/>
        <end position="217"/>
    </location>
</feature>
<dbReference type="PROSITE" id="PS50110">
    <property type="entry name" value="RESPONSE_REGULATORY"/>
    <property type="match status" value="1"/>
</dbReference>
<dbReference type="Pfam" id="PF00196">
    <property type="entry name" value="GerE"/>
    <property type="match status" value="1"/>
</dbReference>
<reference evidence="7" key="1">
    <citation type="submission" date="2017-06" db="EMBL/GenBank/DDBJ databases">
        <authorList>
            <person name="Varghese N."/>
            <person name="Submissions S."/>
        </authorList>
    </citation>
    <scope>NUCLEOTIDE SEQUENCE [LARGE SCALE GENOMIC DNA]</scope>
    <source>
        <strain evidence="7">DSM 27993</strain>
    </source>
</reference>
<protein>
    <submittedName>
        <fullName evidence="6">Two component transcriptional regulator, LuxR family</fullName>
    </submittedName>
</protein>
<evidence type="ECO:0000256" key="3">
    <source>
        <dbReference type="PROSITE-ProRule" id="PRU00169"/>
    </source>
</evidence>
<dbReference type="InterPro" id="IPR001789">
    <property type="entry name" value="Sig_transdc_resp-reg_receiver"/>
</dbReference>
<gene>
    <name evidence="6" type="ORF">SAMN04488111_2986</name>
</gene>
<dbReference type="InterPro" id="IPR039420">
    <property type="entry name" value="WalR-like"/>
</dbReference>
<dbReference type="EMBL" id="FZNX01000005">
    <property type="protein sequence ID" value="SNR76904.1"/>
    <property type="molecule type" value="Genomic_DNA"/>
</dbReference>
<dbReference type="AlphaFoldDB" id="A0A238Z237"/>
<dbReference type="Proteomes" id="UP000198412">
    <property type="component" value="Unassembled WGS sequence"/>
</dbReference>
<evidence type="ECO:0000313" key="7">
    <source>
        <dbReference type="Proteomes" id="UP000198412"/>
    </source>
</evidence>
<dbReference type="GO" id="GO:0000160">
    <property type="term" value="P:phosphorelay signal transduction system"/>
    <property type="evidence" value="ECO:0007669"/>
    <property type="project" value="InterPro"/>
</dbReference>
<dbReference type="SMART" id="SM00448">
    <property type="entry name" value="REC"/>
    <property type="match status" value="1"/>
</dbReference>
<dbReference type="InterPro" id="IPR058245">
    <property type="entry name" value="NreC/VraR/RcsB-like_REC"/>
</dbReference>
<dbReference type="PROSITE" id="PS50043">
    <property type="entry name" value="HTH_LUXR_2"/>
    <property type="match status" value="1"/>
</dbReference>
<keyword evidence="1 3" id="KW-0597">Phosphoprotein</keyword>
<evidence type="ECO:0000259" key="5">
    <source>
        <dbReference type="PROSITE" id="PS50110"/>
    </source>
</evidence>
<dbReference type="SUPFAM" id="SSF52172">
    <property type="entry name" value="CheY-like"/>
    <property type="match status" value="1"/>
</dbReference>
<proteinExistence type="predicted"/>
<evidence type="ECO:0000256" key="1">
    <source>
        <dbReference type="ARBA" id="ARBA00022553"/>
    </source>
</evidence>
<dbReference type="SMART" id="SM00421">
    <property type="entry name" value="HTH_LUXR"/>
    <property type="match status" value="1"/>
</dbReference>
<dbReference type="InterPro" id="IPR000792">
    <property type="entry name" value="Tscrpt_reg_LuxR_C"/>
</dbReference>
<feature type="domain" description="Response regulatory" evidence="5">
    <location>
        <begin position="5"/>
        <end position="121"/>
    </location>
</feature>
<dbReference type="InterPro" id="IPR016032">
    <property type="entry name" value="Sig_transdc_resp-reg_C-effctor"/>
</dbReference>
<evidence type="ECO:0000256" key="2">
    <source>
        <dbReference type="ARBA" id="ARBA00023125"/>
    </source>
</evidence>
<dbReference type="PANTHER" id="PTHR43214">
    <property type="entry name" value="TWO-COMPONENT RESPONSE REGULATOR"/>
    <property type="match status" value="1"/>
</dbReference>
<dbReference type="Gene3D" id="3.40.50.2300">
    <property type="match status" value="1"/>
</dbReference>